<dbReference type="InterPro" id="IPR001878">
    <property type="entry name" value="Znf_CCHC"/>
</dbReference>
<accession>A0A0H5QFS6</accession>
<proteinExistence type="predicted"/>
<feature type="non-terminal residue" evidence="3">
    <location>
        <position position="1"/>
    </location>
</feature>
<dbReference type="SMART" id="SM00343">
    <property type="entry name" value="ZnF_C2HC"/>
    <property type="match status" value="2"/>
</dbReference>
<dbReference type="Pfam" id="PF01541">
    <property type="entry name" value="GIY-YIG"/>
    <property type="match status" value="1"/>
</dbReference>
<keyword evidence="1" id="KW-0863">Zinc-finger</keyword>
<evidence type="ECO:0000259" key="2">
    <source>
        <dbReference type="PROSITE" id="PS50158"/>
    </source>
</evidence>
<feature type="domain" description="CCHC-type" evidence="2">
    <location>
        <begin position="216"/>
        <end position="230"/>
    </location>
</feature>
<dbReference type="Gene3D" id="3.40.1440.10">
    <property type="entry name" value="GIY-YIG endonuclease"/>
    <property type="match status" value="1"/>
</dbReference>
<evidence type="ECO:0000256" key="1">
    <source>
        <dbReference type="PROSITE-ProRule" id="PRU00047"/>
    </source>
</evidence>
<sequence length="241" mass="26954">RPYYTMICGFRPGAFGGALFSSYSRYGPAAFGMSRVYVVRLEENKWYVGRSDNVQGRFRQHVQGTGSAWTQLHRPLSIEETRPVEGVFNEDNVVKEYMMKFGIDNVRGGSYSAVELDERSLAVLEREIRNAIDACFKCGELGHYSSDCPNRFKRIPNISGNASPASVRTDEPTTTAINQHRPIRIQLSNAEPAQAMKPFSSSTCDSAPAAAEIEDRCLRCGRTGHVSNMCYARTTFDGRHF</sequence>
<dbReference type="InterPro" id="IPR035901">
    <property type="entry name" value="GIY-YIG_endonuc_sf"/>
</dbReference>
<dbReference type="Pfam" id="PF00098">
    <property type="entry name" value="zf-CCHC"/>
    <property type="match status" value="1"/>
</dbReference>
<dbReference type="InterPro" id="IPR000305">
    <property type="entry name" value="GIY-YIG_endonuc"/>
</dbReference>
<dbReference type="PROSITE" id="PS50158">
    <property type="entry name" value="ZF_CCHC"/>
    <property type="match status" value="2"/>
</dbReference>
<feature type="domain" description="CCHC-type" evidence="2">
    <location>
        <begin position="135"/>
        <end position="150"/>
    </location>
</feature>
<protein>
    <recommendedName>
        <fullName evidence="2">CCHC-type domain-containing protein</fullName>
    </recommendedName>
</protein>
<dbReference type="EMBL" id="HACM01000343">
    <property type="protein sequence ID" value="CRZ00785.1"/>
    <property type="molecule type" value="Transcribed_RNA"/>
</dbReference>
<dbReference type="SUPFAM" id="SSF82771">
    <property type="entry name" value="GIY-YIG endonuclease"/>
    <property type="match status" value="1"/>
</dbReference>
<dbReference type="GO" id="GO:0008270">
    <property type="term" value="F:zinc ion binding"/>
    <property type="evidence" value="ECO:0007669"/>
    <property type="project" value="UniProtKB-KW"/>
</dbReference>
<name>A0A0H5QFS6_9EUKA</name>
<keyword evidence="1" id="KW-0479">Metal-binding</keyword>
<keyword evidence="1" id="KW-0862">Zinc</keyword>
<dbReference type="GO" id="GO:0003676">
    <property type="term" value="F:nucleic acid binding"/>
    <property type="evidence" value="ECO:0007669"/>
    <property type="project" value="InterPro"/>
</dbReference>
<evidence type="ECO:0000313" key="3">
    <source>
        <dbReference type="EMBL" id="CRZ00785.1"/>
    </source>
</evidence>
<dbReference type="AlphaFoldDB" id="A0A0H5QFS6"/>
<dbReference type="Gene3D" id="4.10.60.10">
    <property type="entry name" value="Zinc finger, CCHC-type"/>
    <property type="match status" value="1"/>
</dbReference>
<dbReference type="InterPro" id="IPR036875">
    <property type="entry name" value="Znf_CCHC_sf"/>
</dbReference>
<organism evidence="3">
    <name type="scientific">Spongospora subterranea</name>
    <dbReference type="NCBI Taxonomy" id="70186"/>
    <lineage>
        <taxon>Eukaryota</taxon>
        <taxon>Sar</taxon>
        <taxon>Rhizaria</taxon>
        <taxon>Endomyxa</taxon>
        <taxon>Phytomyxea</taxon>
        <taxon>Plasmodiophorida</taxon>
        <taxon>Plasmodiophoridae</taxon>
        <taxon>Spongospora</taxon>
    </lineage>
</organism>
<dbReference type="SUPFAM" id="SSF57756">
    <property type="entry name" value="Retrovirus zinc finger-like domains"/>
    <property type="match status" value="1"/>
</dbReference>
<reference evidence="3" key="1">
    <citation type="submission" date="2015-04" db="EMBL/GenBank/DDBJ databases">
        <title>The genome sequence of the plant pathogenic Rhizarian Plasmodiophora brassicae reveals insights in its biotrophic life cycle and the origin of chitin synthesis.</title>
        <authorList>
            <person name="Schwelm A."/>
            <person name="Fogelqvist J."/>
            <person name="Knaust A."/>
            <person name="Julke S."/>
            <person name="Lilja T."/>
            <person name="Dhandapani V."/>
            <person name="Bonilla-Rosso G."/>
            <person name="Karlsson M."/>
            <person name="Shevchenko A."/>
            <person name="Choi S.R."/>
            <person name="Kim H.G."/>
            <person name="Park J.Y."/>
            <person name="Lim Y.P."/>
            <person name="Ludwig-Muller J."/>
            <person name="Dixelius C."/>
        </authorList>
    </citation>
    <scope>NUCLEOTIDE SEQUENCE</scope>
    <source>
        <tissue evidence="3">Potato root galls</tissue>
    </source>
</reference>